<dbReference type="InterPro" id="IPR018119">
    <property type="entry name" value="Strictosidine_synth_cons-reg"/>
</dbReference>
<gene>
    <name evidence="6" type="ORF">HYC85_025629</name>
</gene>
<evidence type="ECO:0000256" key="3">
    <source>
        <dbReference type="ARBA" id="ARBA00022554"/>
    </source>
</evidence>
<evidence type="ECO:0000256" key="4">
    <source>
        <dbReference type="ARBA" id="ARBA00023180"/>
    </source>
</evidence>
<dbReference type="GO" id="GO:0012505">
    <property type="term" value="C:endomembrane system"/>
    <property type="evidence" value="ECO:0007669"/>
    <property type="project" value="TreeGrafter"/>
</dbReference>
<dbReference type="Gene3D" id="2.120.10.30">
    <property type="entry name" value="TolB, C-terminal domain"/>
    <property type="match status" value="1"/>
</dbReference>
<evidence type="ECO:0000256" key="2">
    <source>
        <dbReference type="ARBA" id="ARBA00009191"/>
    </source>
</evidence>
<dbReference type="GO" id="GO:0016787">
    <property type="term" value="F:hydrolase activity"/>
    <property type="evidence" value="ECO:0007669"/>
    <property type="project" value="TreeGrafter"/>
</dbReference>
<dbReference type="SUPFAM" id="SSF63829">
    <property type="entry name" value="Calcium-dependent phosphotriesterase"/>
    <property type="match status" value="1"/>
</dbReference>
<comment type="subcellular location">
    <subcellularLocation>
        <location evidence="1">Vacuole</location>
    </subcellularLocation>
</comment>
<dbReference type="EMBL" id="JACBKZ010000012">
    <property type="protein sequence ID" value="KAF5938123.1"/>
    <property type="molecule type" value="Genomic_DNA"/>
</dbReference>
<dbReference type="Proteomes" id="UP000593564">
    <property type="component" value="Unassembled WGS sequence"/>
</dbReference>
<name>A0A7J7GBK4_CAMSI</name>
<keyword evidence="7" id="KW-1185">Reference proteome</keyword>
<evidence type="ECO:0000313" key="6">
    <source>
        <dbReference type="EMBL" id="KAF5938123.1"/>
    </source>
</evidence>
<dbReference type="PANTHER" id="PTHR10426">
    <property type="entry name" value="STRICTOSIDINE SYNTHASE-RELATED"/>
    <property type="match status" value="1"/>
</dbReference>
<evidence type="ECO:0000259" key="5">
    <source>
        <dbReference type="Pfam" id="PF03088"/>
    </source>
</evidence>
<protein>
    <recommendedName>
        <fullName evidence="5">Strictosidine synthase conserved region domain-containing protein</fullName>
    </recommendedName>
</protein>
<dbReference type="AlphaFoldDB" id="A0A7J7GBK4"/>
<reference evidence="7" key="1">
    <citation type="journal article" date="2020" name="Nat. Commun.">
        <title>Genome assembly of wild tea tree DASZ reveals pedigree and selection history of tea varieties.</title>
        <authorList>
            <person name="Zhang W."/>
            <person name="Zhang Y."/>
            <person name="Qiu H."/>
            <person name="Guo Y."/>
            <person name="Wan H."/>
            <person name="Zhang X."/>
            <person name="Scossa F."/>
            <person name="Alseekh S."/>
            <person name="Zhang Q."/>
            <person name="Wang P."/>
            <person name="Xu L."/>
            <person name="Schmidt M.H."/>
            <person name="Jia X."/>
            <person name="Li D."/>
            <person name="Zhu A."/>
            <person name="Guo F."/>
            <person name="Chen W."/>
            <person name="Ni D."/>
            <person name="Usadel B."/>
            <person name="Fernie A.R."/>
            <person name="Wen W."/>
        </authorList>
    </citation>
    <scope>NUCLEOTIDE SEQUENCE [LARGE SCALE GENOMIC DNA]</scope>
    <source>
        <strain evidence="7">cv. G240</strain>
    </source>
</reference>
<dbReference type="Pfam" id="PF03088">
    <property type="entry name" value="Str_synth"/>
    <property type="match status" value="1"/>
</dbReference>
<keyword evidence="3" id="KW-0926">Vacuole</keyword>
<evidence type="ECO:0000256" key="1">
    <source>
        <dbReference type="ARBA" id="ARBA00004116"/>
    </source>
</evidence>
<keyword evidence="4" id="KW-0325">Glycoprotein</keyword>
<evidence type="ECO:0000313" key="7">
    <source>
        <dbReference type="Proteomes" id="UP000593564"/>
    </source>
</evidence>
<accession>A0A7J7GBK4</accession>
<comment type="similarity">
    <text evidence="2">Belongs to the strictosidine synthase family.</text>
</comment>
<reference evidence="6 7" key="2">
    <citation type="submission" date="2020-07" db="EMBL/GenBank/DDBJ databases">
        <title>Genome assembly of wild tea tree DASZ reveals pedigree and selection history of tea varieties.</title>
        <authorList>
            <person name="Zhang W."/>
        </authorList>
    </citation>
    <scope>NUCLEOTIDE SEQUENCE [LARGE SCALE GENOMIC DNA]</scope>
    <source>
        <strain evidence="7">cv. G240</strain>
        <tissue evidence="6">Leaf</tissue>
    </source>
</reference>
<dbReference type="InterPro" id="IPR011042">
    <property type="entry name" value="6-blade_b-propeller_TolB-like"/>
</dbReference>
<feature type="domain" description="Strictosidine synthase conserved region" evidence="5">
    <location>
        <begin position="55"/>
        <end position="86"/>
    </location>
</feature>
<dbReference type="PANTHER" id="PTHR10426:SF79">
    <property type="entry name" value="PROTEIN STRICTOSIDINE SYNTHASE-LIKE 2"/>
    <property type="match status" value="1"/>
</dbReference>
<sequence>MEHICGRPLGLRFDQKSGQLYIADAYMGLVVVGPEGGLATKVATEAQGIPFGLTNGLDIDQRSGVVYFTDSSWRYRRRYSAINFILDK</sequence>
<proteinExistence type="inferred from homology"/>
<dbReference type="GO" id="GO:0005773">
    <property type="term" value="C:vacuole"/>
    <property type="evidence" value="ECO:0007669"/>
    <property type="project" value="UniProtKB-SubCell"/>
</dbReference>
<comment type="caution">
    <text evidence="6">The sequence shown here is derived from an EMBL/GenBank/DDBJ whole genome shotgun (WGS) entry which is preliminary data.</text>
</comment>
<organism evidence="6 7">
    <name type="scientific">Camellia sinensis</name>
    <name type="common">Tea plant</name>
    <name type="synonym">Thea sinensis</name>
    <dbReference type="NCBI Taxonomy" id="4442"/>
    <lineage>
        <taxon>Eukaryota</taxon>
        <taxon>Viridiplantae</taxon>
        <taxon>Streptophyta</taxon>
        <taxon>Embryophyta</taxon>
        <taxon>Tracheophyta</taxon>
        <taxon>Spermatophyta</taxon>
        <taxon>Magnoliopsida</taxon>
        <taxon>eudicotyledons</taxon>
        <taxon>Gunneridae</taxon>
        <taxon>Pentapetalae</taxon>
        <taxon>asterids</taxon>
        <taxon>Ericales</taxon>
        <taxon>Theaceae</taxon>
        <taxon>Camellia</taxon>
    </lineage>
</organism>